<dbReference type="CDD" id="cd18774">
    <property type="entry name" value="PDC2_HK_sensor"/>
    <property type="match status" value="1"/>
</dbReference>
<accession>D4XCQ8</accession>
<protein>
    <recommendedName>
        <fullName evidence="1">diguanylate cyclase</fullName>
        <ecNumber evidence="1">2.7.7.65</ecNumber>
    </recommendedName>
</protein>
<keyword evidence="4" id="KW-0472">Membrane</keyword>
<evidence type="ECO:0000313" key="6">
    <source>
        <dbReference type="EMBL" id="EFF75444.1"/>
    </source>
</evidence>
<dbReference type="SUPFAM" id="SSF55073">
    <property type="entry name" value="Nucleotide cyclase"/>
    <property type="match status" value="1"/>
</dbReference>
<dbReference type="PANTHER" id="PTHR45138:SF9">
    <property type="entry name" value="DIGUANYLATE CYCLASE DGCM-RELATED"/>
    <property type="match status" value="1"/>
</dbReference>
<dbReference type="EMBL" id="ADMS01000073">
    <property type="protein sequence ID" value="EFF75444.1"/>
    <property type="molecule type" value="Genomic_DNA"/>
</dbReference>
<proteinExistence type="predicted"/>
<dbReference type="PATRIC" id="fig|742159.3.peg.4245"/>
<comment type="catalytic activity">
    <reaction evidence="2">
        <text>2 GTP = 3',3'-c-di-GMP + 2 diphosphate</text>
        <dbReference type="Rhea" id="RHEA:24898"/>
        <dbReference type="ChEBI" id="CHEBI:33019"/>
        <dbReference type="ChEBI" id="CHEBI:37565"/>
        <dbReference type="ChEBI" id="CHEBI:58805"/>
        <dbReference type="EC" id="2.7.7.65"/>
    </reaction>
</comment>
<gene>
    <name evidence="6" type="ORF">HMPREF0004_3255</name>
</gene>
<dbReference type="NCBIfam" id="TIGR00254">
    <property type="entry name" value="GGDEF"/>
    <property type="match status" value="1"/>
</dbReference>
<dbReference type="FunFam" id="3.30.70.270:FF:000001">
    <property type="entry name" value="Diguanylate cyclase domain protein"/>
    <property type="match status" value="1"/>
</dbReference>
<feature type="transmembrane region" description="Helical" evidence="4">
    <location>
        <begin position="282"/>
        <end position="302"/>
    </location>
</feature>
<evidence type="ECO:0000313" key="7">
    <source>
        <dbReference type="Proteomes" id="UP000004510"/>
    </source>
</evidence>
<dbReference type="InterPro" id="IPR000160">
    <property type="entry name" value="GGDEF_dom"/>
</dbReference>
<dbReference type="GO" id="GO:0043709">
    <property type="term" value="P:cell adhesion involved in single-species biofilm formation"/>
    <property type="evidence" value="ECO:0007669"/>
    <property type="project" value="TreeGrafter"/>
</dbReference>
<dbReference type="eggNOG" id="COG2199">
    <property type="taxonomic scope" value="Bacteria"/>
</dbReference>
<dbReference type="CDD" id="cd01949">
    <property type="entry name" value="GGDEF"/>
    <property type="match status" value="1"/>
</dbReference>
<dbReference type="SMART" id="SM00267">
    <property type="entry name" value="GGDEF"/>
    <property type="match status" value="1"/>
</dbReference>
<comment type="caution">
    <text evidence="6">The sequence shown here is derived from an EMBL/GenBank/DDBJ whole genome shotgun (WGS) entry which is preliminary data.</text>
</comment>
<feature type="compositionally biased region" description="Polar residues" evidence="3">
    <location>
        <begin position="513"/>
        <end position="525"/>
    </location>
</feature>
<dbReference type="InterPro" id="IPR043128">
    <property type="entry name" value="Rev_trsase/Diguanyl_cyclase"/>
</dbReference>
<dbReference type="EC" id="2.7.7.65" evidence="1"/>
<feature type="region of interest" description="Disordered" evidence="3">
    <location>
        <begin position="512"/>
        <end position="531"/>
    </location>
</feature>
<dbReference type="GO" id="GO:0005886">
    <property type="term" value="C:plasma membrane"/>
    <property type="evidence" value="ECO:0007669"/>
    <property type="project" value="TreeGrafter"/>
</dbReference>
<dbReference type="Gene3D" id="3.30.70.270">
    <property type="match status" value="1"/>
</dbReference>
<dbReference type="PANTHER" id="PTHR45138">
    <property type="entry name" value="REGULATORY COMPONENTS OF SENSORY TRANSDUCTION SYSTEM"/>
    <property type="match status" value="1"/>
</dbReference>
<sequence>MATHRKVSLLAVLIALAVLSVAVGFANALYAGYQVQKAQAVRNTLESNRAYAQKLSEVITLYMAAAHRQLDASAAAFSGQRPPQEESAAALARLAARIEGASAVLLTNAQGDVTSRSAQSPNALAAIRNLAELRVTEYRMGDWVRPCCQSNAEPATLTLVNPLADGGALAAVVILERGSQIDRLVGEHPYVDGTRVYLVNRDGQALYSHDADTSAVVLPGDTASGAPAMTAPGSAQVADASGHVMLTGYAPLGKGKWAVVVQRPLDHALSPLKALLRESLRLAIPAVLLTLIVVSALAYAIARPLTRLTRALASPVEADPDTATPDEPRAWYAEADALRQALAARLAQHNHEVDRLNAESMTDPMTGLMNRRAMRLRLDELIAARSAFAVIALDVDHFKQINDTHGHPVGDQVLIALARTLRASVRQQDRPFRVGGEEFVVIVPGATEPVALAAAERIRASVAQTPMPQGVGQVTVSVGLALWPGDAPSPQAVVKCADQALYASKQGGRNRVTRWNTGHVPSTNPLGKVAS</sequence>
<name>D4XCQ8_9BURK</name>
<evidence type="ECO:0000259" key="5">
    <source>
        <dbReference type="PROSITE" id="PS50887"/>
    </source>
</evidence>
<dbReference type="GO" id="GO:0052621">
    <property type="term" value="F:diguanylate cyclase activity"/>
    <property type="evidence" value="ECO:0007669"/>
    <property type="project" value="UniProtKB-EC"/>
</dbReference>
<dbReference type="OrthoDB" id="8647791at2"/>
<dbReference type="PROSITE" id="PS50887">
    <property type="entry name" value="GGDEF"/>
    <property type="match status" value="1"/>
</dbReference>
<evidence type="ECO:0000256" key="1">
    <source>
        <dbReference type="ARBA" id="ARBA00012528"/>
    </source>
</evidence>
<evidence type="ECO:0000256" key="3">
    <source>
        <dbReference type="SAM" id="MobiDB-lite"/>
    </source>
</evidence>
<dbReference type="InterPro" id="IPR050469">
    <property type="entry name" value="Diguanylate_Cyclase"/>
</dbReference>
<keyword evidence="4" id="KW-1133">Transmembrane helix</keyword>
<dbReference type="Proteomes" id="UP000004510">
    <property type="component" value="Unassembled WGS sequence"/>
</dbReference>
<evidence type="ECO:0000256" key="2">
    <source>
        <dbReference type="ARBA" id="ARBA00034247"/>
    </source>
</evidence>
<dbReference type="Pfam" id="PF00990">
    <property type="entry name" value="GGDEF"/>
    <property type="match status" value="1"/>
</dbReference>
<feature type="domain" description="GGDEF" evidence="5">
    <location>
        <begin position="386"/>
        <end position="517"/>
    </location>
</feature>
<dbReference type="InterPro" id="IPR029787">
    <property type="entry name" value="Nucleotide_cyclase"/>
</dbReference>
<dbReference type="AlphaFoldDB" id="D4XCQ8"/>
<dbReference type="GO" id="GO:1902201">
    <property type="term" value="P:negative regulation of bacterial-type flagellum-dependent cell motility"/>
    <property type="evidence" value="ECO:0007669"/>
    <property type="project" value="TreeGrafter"/>
</dbReference>
<dbReference type="HOGENOM" id="CLU_000445_134_6_4"/>
<reference evidence="7" key="1">
    <citation type="submission" date="2010-03" db="EMBL/GenBank/DDBJ databases">
        <title>Complete sequence of Mobiluncus curtisii ATCC 43063.</title>
        <authorList>
            <person name="Muzny D."/>
            <person name="Qin X."/>
            <person name="Deng J."/>
            <person name="Jiang H."/>
            <person name="Liu Y."/>
            <person name="Qu J."/>
            <person name="Song X.-Z."/>
            <person name="Zhang L."/>
            <person name="Thornton R."/>
            <person name="Coyle M."/>
            <person name="Francisco L."/>
            <person name="Jackson L."/>
            <person name="Javaid M."/>
            <person name="Korchina V."/>
            <person name="Kovar C."/>
            <person name="Mata R."/>
            <person name="Mathew T."/>
            <person name="Ngo R."/>
            <person name="Nguyen L."/>
            <person name="Nguyen N."/>
            <person name="Okwuonu G."/>
            <person name="Ongeri F."/>
            <person name="Pham C."/>
            <person name="Simmons D."/>
            <person name="Wilczek-Boney K."/>
            <person name="Hale W."/>
            <person name="Jakkamsetti A."/>
            <person name="Pham P."/>
            <person name="Ruth R."/>
            <person name="San Lucas F."/>
            <person name="Warren J."/>
            <person name="Zhang J."/>
            <person name="Zhao Z."/>
            <person name="Zhou C."/>
            <person name="Zhu D."/>
            <person name="Lee S."/>
            <person name="Bess C."/>
            <person name="Blankenburg K."/>
            <person name="Forbes L."/>
            <person name="Fu Q."/>
            <person name="Gubbala S."/>
            <person name="Hirani K."/>
            <person name="Jayaseelan J.C."/>
            <person name="Lara F."/>
            <person name="Munidasa M."/>
            <person name="Palculict T."/>
            <person name="Patil S."/>
            <person name="Pu L.-L."/>
            <person name="Saada N."/>
            <person name="Tang L."/>
            <person name="Weissenberger G."/>
            <person name="Zhu Y."/>
            <person name="Hemphill L."/>
            <person name="Shang Y."/>
            <person name="Youmans B."/>
            <person name="Ayvaz T."/>
            <person name="Ross M."/>
            <person name="Santibanez J."/>
            <person name="Aqrawi P."/>
            <person name="Gross S."/>
            <person name="Joshi V."/>
            <person name="Fowler G."/>
            <person name="Nazareth L."/>
            <person name="Reid J."/>
            <person name="Worley K."/>
            <person name="Petrosino J."/>
            <person name="Highlander S."/>
            <person name="Gibbs R."/>
            <person name="Gibbs R."/>
        </authorList>
    </citation>
    <scope>NUCLEOTIDE SEQUENCE [LARGE SCALE GENOMIC DNA]</scope>
    <source>
        <strain evidence="7">ATCC 43553</strain>
    </source>
</reference>
<organism evidence="6 7">
    <name type="scientific">Achromobacter piechaudii ATCC 43553</name>
    <dbReference type="NCBI Taxonomy" id="742159"/>
    <lineage>
        <taxon>Bacteria</taxon>
        <taxon>Pseudomonadati</taxon>
        <taxon>Pseudomonadota</taxon>
        <taxon>Betaproteobacteria</taxon>
        <taxon>Burkholderiales</taxon>
        <taxon>Alcaligenaceae</taxon>
        <taxon>Achromobacter</taxon>
    </lineage>
</organism>
<evidence type="ECO:0000256" key="4">
    <source>
        <dbReference type="SAM" id="Phobius"/>
    </source>
</evidence>
<keyword evidence="4" id="KW-0812">Transmembrane</keyword>